<dbReference type="Pfam" id="PF00005">
    <property type="entry name" value="ABC_tran"/>
    <property type="match status" value="2"/>
</dbReference>
<evidence type="ECO:0000313" key="9">
    <source>
        <dbReference type="WBParaSite" id="jg2533"/>
    </source>
</evidence>
<dbReference type="WBParaSite" id="jg2533">
    <property type="protein sequence ID" value="jg2533"/>
    <property type="gene ID" value="jg2533"/>
</dbReference>
<dbReference type="PROSITE" id="PS00211">
    <property type="entry name" value="ABC_TRANSPORTER_1"/>
    <property type="match status" value="1"/>
</dbReference>
<dbReference type="PROSITE" id="PS50893">
    <property type="entry name" value="ABC_TRANSPORTER_2"/>
    <property type="match status" value="1"/>
</dbReference>
<feature type="transmembrane region" description="Helical" evidence="6">
    <location>
        <begin position="634"/>
        <end position="659"/>
    </location>
</feature>
<evidence type="ECO:0000256" key="6">
    <source>
        <dbReference type="SAM" id="Phobius"/>
    </source>
</evidence>
<feature type="transmembrane region" description="Helical" evidence="6">
    <location>
        <begin position="702"/>
        <end position="721"/>
    </location>
</feature>
<dbReference type="AlphaFoldDB" id="A0A915E1W8"/>
<dbReference type="Proteomes" id="UP000887574">
    <property type="component" value="Unplaced"/>
</dbReference>
<feature type="domain" description="ABC transporter" evidence="7">
    <location>
        <begin position="94"/>
        <end position="307"/>
    </location>
</feature>
<feature type="compositionally biased region" description="Low complexity" evidence="5">
    <location>
        <begin position="112"/>
        <end position="126"/>
    </location>
</feature>
<keyword evidence="3 6" id="KW-1133">Transmembrane helix</keyword>
<feature type="transmembrane region" description="Helical" evidence="6">
    <location>
        <begin position="733"/>
        <end position="751"/>
    </location>
</feature>
<feature type="transmembrane region" description="Helical" evidence="6">
    <location>
        <begin position="668"/>
        <end position="690"/>
    </location>
</feature>
<dbReference type="GO" id="GO:0016020">
    <property type="term" value="C:membrane"/>
    <property type="evidence" value="ECO:0007669"/>
    <property type="project" value="UniProtKB-SubCell"/>
</dbReference>
<name>A0A915E1W8_9BILA</name>
<dbReference type="PANTHER" id="PTHR19229:SF250">
    <property type="entry name" value="ABC TRANSPORTER DOMAIN-CONTAINING PROTEIN-RELATED"/>
    <property type="match status" value="1"/>
</dbReference>
<proteinExistence type="predicted"/>
<dbReference type="GO" id="GO:0005524">
    <property type="term" value="F:ATP binding"/>
    <property type="evidence" value="ECO:0007669"/>
    <property type="project" value="InterPro"/>
</dbReference>
<comment type="subcellular location">
    <subcellularLocation>
        <location evidence="1">Membrane</location>
        <topology evidence="1">Multi-pass membrane protein</topology>
    </subcellularLocation>
</comment>
<sequence>MIGLTKLAGYSTIDLSSIRACFAVSLNFCTAFNLAVNTLFKATLTGRTIGWLSIFSGFTQFFTVGFDGSPKKKPFFILKRLFFSICKSKYQPLVEENDEDQQTLNENFESIRSTEVSSSRSNHSASRQNGAGKSTTFSAITGVTDISSGRILVCGADISEQPQIGRANVGYCPQYNPLFPQLTVREHLRFFACLKNYGVDKQVLEAEISSLAQQLNFSDKLNTQAKELSGGMKRKLCVAIALIGKSSSHFVIYSQRDRAILLTTHYMEEADKLGDRIGIMANGRLLCNGSSEFLKTKFGTGYILSFDVANAGEIFEEQMQIILQVVQKFAMEARVDKMQAPSFAINIPFNYKRKLEKRKTELHINSFGLSENSLEQAFLKVEHKISLALWVSQFSALFYRHFLSAMRGWTNTLAPFIMFLFFIFIISSTQPGKQVIAGTREVSLGRMESSRVPVQWSSTSSQLQDNLQSMLSHIVGTHPGHPYSSHWDSYAAEPNHWKANSICLVQWGGAALQPLVMSFISNAVLNQNPDSIKGTIAVYNDGTAEKPIFNFDQAAGIFGVAALIISLAYLAASLCTPIINENNSKFKHQLMLTKMSKFVYWTSLSAWNTVFYIAFCAVVLTFFGFYGIISSATFAPVVILLAAYLFSLIPIVFCFSCLFKSPSLASSILLLVLGLISLVLKLTIFVTGGIHPRLHDILDPVLSVALPTYSLYSPLFTLFLLKSAWTWSQISGAVYSMAGSTALYSTIFMGLQSKRVAFVWHNLWQKRPKTTTNATQEQEDVTKERRMVEESGPDDLALAVCRLSKNYGDLCAVNNLTFGIKPMECFGLLGVNGAGKTTTFDILSGQILASHGSAMIGGVDVNDSPCIGYCPQFDSLALELTGREILTVLASLNGIRNVKVYVDELFKVIHMTNMADKLVSSYSGARNVVCPLESL</sequence>
<accession>A0A915E1W8</accession>
<dbReference type="InterPro" id="IPR003439">
    <property type="entry name" value="ABC_transporter-like_ATP-bd"/>
</dbReference>
<dbReference type="InterPro" id="IPR026082">
    <property type="entry name" value="ABCA"/>
</dbReference>
<organism evidence="8 9">
    <name type="scientific">Ditylenchus dipsaci</name>
    <dbReference type="NCBI Taxonomy" id="166011"/>
    <lineage>
        <taxon>Eukaryota</taxon>
        <taxon>Metazoa</taxon>
        <taxon>Ecdysozoa</taxon>
        <taxon>Nematoda</taxon>
        <taxon>Chromadorea</taxon>
        <taxon>Rhabditida</taxon>
        <taxon>Tylenchina</taxon>
        <taxon>Tylenchomorpha</taxon>
        <taxon>Sphaerularioidea</taxon>
        <taxon>Anguinidae</taxon>
        <taxon>Anguininae</taxon>
        <taxon>Ditylenchus</taxon>
    </lineage>
</organism>
<feature type="region of interest" description="Disordered" evidence="5">
    <location>
        <begin position="112"/>
        <end position="133"/>
    </location>
</feature>
<dbReference type="GO" id="GO:0140359">
    <property type="term" value="F:ABC-type transporter activity"/>
    <property type="evidence" value="ECO:0007669"/>
    <property type="project" value="InterPro"/>
</dbReference>
<feature type="transmembrane region" description="Helical" evidence="6">
    <location>
        <begin position="555"/>
        <end position="579"/>
    </location>
</feature>
<evidence type="ECO:0000256" key="4">
    <source>
        <dbReference type="ARBA" id="ARBA00023136"/>
    </source>
</evidence>
<dbReference type="Gene3D" id="3.40.50.300">
    <property type="entry name" value="P-loop containing nucleotide triphosphate hydrolases"/>
    <property type="match status" value="2"/>
</dbReference>
<keyword evidence="4 6" id="KW-0472">Membrane</keyword>
<dbReference type="PANTHER" id="PTHR19229">
    <property type="entry name" value="ATP-BINDING CASSETTE TRANSPORTER SUBFAMILY A ABCA"/>
    <property type="match status" value="1"/>
</dbReference>
<protein>
    <submittedName>
        <fullName evidence="9">ABC transporter domain-containing protein</fullName>
    </submittedName>
</protein>
<feature type="transmembrane region" description="Helical" evidence="6">
    <location>
        <begin position="20"/>
        <end position="36"/>
    </location>
</feature>
<dbReference type="InterPro" id="IPR027417">
    <property type="entry name" value="P-loop_NTPase"/>
</dbReference>
<keyword evidence="8" id="KW-1185">Reference proteome</keyword>
<evidence type="ECO:0000313" key="8">
    <source>
        <dbReference type="Proteomes" id="UP000887574"/>
    </source>
</evidence>
<evidence type="ECO:0000256" key="2">
    <source>
        <dbReference type="ARBA" id="ARBA00022692"/>
    </source>
</evidence>
<feature type="transmembrane region" description="Helical" evidence="6">
    <location>
        <begin position="48"/>
        <end position="66"/>
    </location>
</feature>
<evidence type="ECO:0000259" key="7">
    <source>
        <dbReference type="PROSITE" id="PS50893"/>
    </source>
</evidence>
<dbReference type="InterPro" id="IPR017871">
    <property type="entry name" value="ABC_transporter-like_CS"/>
</dbReference>
<dbReference type="GO" id="GO:0005319">
    <property type="term" value="F:lipid transporter activity"/>
    <property type="evidence" value="ECO:0007669"/>
    <property type="project" value="TreeGrafter"/>
</dbReference>
<evidence type="ECO:0000256" key="5">
    <source>
        <dbReference type="SAM" id="MobiDB-lite"/>
    </source>
</evidence>
<dbReference type="InterPro" id="IPR013525">
    <property type="entry name" value="ABC2_TM"/>
</dbReference>
<evidence type="ECO:0000256" key="1">
    <source>
        <dbReference type="ARBA" id="ARBA00004141"/>
    </source>
</evidence>
<dbReference type="SUPFAM" id="SSF52540">
    <property type="entry name" value="P-loop containing nucleoside triphosphate hydrolases"/>
    <property type="match status" value="2"/>
</dbReference>
<reference evidence="9" key="1">
    <citation type="submission" date="2022-11" db="UniProtKB">
        <authorList>
            <consortium name="WormBaseParasite"/>
        </authorList>
    </citation>
    <scope>IDENTIFICATION</scope>
</reference>
<feature type="transmembrane region" description="Helical" evidence="6">
    <location>
        <begin position="408"/>
        <end position="426"/>
    </location>
</feature>
<dbReference type="Pfam" id="PF12698">
    <property type="entry name" value="ABC2_membrane_3"/>
    <property type="match status" value="1"/>
</dbReference>
<keyword evidence="2 6" id="KW-0812">Transmembrane</keyword>
<dbReference type="GO" id="GO:0016887">
    <property type="term" value="F:ATP hydrolysis activity"/>
    <property type="evidence" value="ECO:0007669"/>
    <property type="project" value="InterPro"/>
</dbReference>
<feature type="transmembrane region" description="Helical" evidence="6">
    <location>
        <begin position="599"/>
        <end position="628"/>
    </location>
</feature>
<evidence type="ECO:0000256" key="3">
    <source>
        <dbReference type="ARBA" id="ARBA00022989"/>
    </source>
</evidence>